<evidence type="ECO:0000256" key="2">
    <source>
        <dbReference type="ARBA" id="ARBA00023125"/>
    </source>
</evidence>
<keyword evidence="1" id="KW-0805">Transcription regulation</keyword>
<protein>
    <submittedName>
        <fullName evidence="6">Putative TetR family transcriptional regulator</fullName>
    </submittedName>
</protein>
<accession>K6W961</accession>
<dbReference type="PROSITE" id="PS50977">
    <property type="entry name" value="HTH_TETR_2"/>
    <property type="match status" value="1"/>
</dbReference>
<keyword evidence="2 4" id="KW-0238">DNA-binding</keyword>
<dbReference type="Proteomes" id="UP000008363">
    <property type="component" value="Unassembled WGS sequence"/>
</dbReference>
<dbReference type="InterPro" id="IPR001647">
    <property type="entry name" value="HTH_TetR"/>
</dbReference>
<evidence type="ECO:0000256" key="4">
    <source>
        <dbReference type="PROSITE-ProRule" id="PRU00335"/>
    </source>
</evidence>
<dbReference type="GO" id="GO:0000976">
    <property type="term" value="F:transcription cis-regulatory region binding"/>
    <property type="evidence" value="ECO:0007669"/>
    <property type="project" value="TreeGrafter"/>
</dbReference>
<feature type="domain" description="HTH tetR-type" evidence="5">
    <location>
        <begin position="8"/>
        <end position="68"/>
    </location>
</feature>
<dbReference type="InterPro" id="IPR009057">
    <property type="entry name" value="Homeodomain-like_sf"/>
</dbReference>
<comment type="caution">
    <text evidence="6">The sequence shown here is derived from an EMBL/GenBank/DDBJ whole genome shotgun (WGS) entry which is preliminary data.</text>
</comment>
<dbReference type="EMBL" id="BAHC01000038">
    <property type="protein sequence ID" value="GAB88742.1"/>
    <property type="molecule type" value="Genomic_DNA"/>
</dbReference>
<gene>
    <name evidence="6" type="ORF">GORHZ_038_00120</name>
</gene>
<sequence length="185" mass="19754">MTKAGKAQRTRERLIRVALDLFSVEGFDNTSVAQIASAAGVTEMTFYRNFPTKDSVVLDDPFDPVIADAIIHQHHDLPALAAIAAGIREVWSSVPTTETGAIRDRLRVIASSDRLRSAMTRSAAASELAICGALRIRGTDPDDAEIAAAAAIAALNAALMAWSRRDDAPLSEAIEQALDVLEGSR</sequence>
<dbReference type="RefSeq" id="WP_006330406.1">
    <property type="nucleotide sequence ID" value="NZ_BAHC01000038.1"/>
</dbReference>
<dbReference type="eggNOG" id="COG1309">
    <property type="taxonomic scope" value="Bacteria"/>
</dbReference>
<dbReference type="GO" id="GO:0003700">
    <property type="term" value="F:DNA-binding transcription factor activity"/>
    <property type="evidence" value="ECO:0007669"/>
    <property type="project" value="TreeGrafter"/>
</dbReference>
<dbReference type="SUPFAM" id="SSF46689">
    <property type="entry name" value="Homeodomain-like"/>
    <property type="match status" value="1"/>
</dbReference>
<dbReference type="Gene3D" id="1.10.357.10">
    <property type="entry name" value="Tetracycline Repressor, domain 2"/>
    <property type="match status" value="1"/>
</dbReference>
<dbReference type="STRING" id="1108045.GORHZ_038_00120"/>
<evidence type="ECO:0000313" key="6">
    <source>
        <dbReference type="EMBL" id="GAB88742.1"/>
    </source>
</evidence>
<dbReference type="PANTHER" id="PTHR30055">
    <property type="entry name" value="HTH-TYPE TRANSCRIPTIONAL REGULATOR RUTR"/>
    <property type="match status" value="1"/>
</dbReference>
<name>K6W961_9ACTN</name>
<dbReference type="InterPro" id="IPR041347">
    <property type="entry name" value="MftR_C"/>
</dbReference>
<dbReference type="InterPro" id="IPR050109">
    <property type="entry name" value="HTH-type_TetR-like_transc_reg"/>
</dbReference>
<evidence type="ECO:0000313" key="7">
    <source>
        <dbReference type="Proteomes" id="UP000008363"/>
    </source>
</evidence>
<evidence type="ECO:0000259" key="5">
    <source>
        <dbReference type="PROSITE" id="PS50977"/>
    </source>
</evidence>
<dbReference type="OrthoDB" id="4746440at2"/>
<evidence type="ECO:0000256" key="1">
    <source>
        <dbReference type="ARBA" id="ARBA00023015"/>
    </source>
</evidence>
<dbReference type="PANTHER" id="PTHR30055:SF234">
    <property type="entry name" value="HTH-TYPE TRANSCRIPTIONAL REGULATOR BETI"/>
    <property type="match status" value="1"/>
</dbReference>
<keyword evidence="7" id="KW-1185">Reference proteome</keyword>
<dbReference type="Pfam" id="PF17754">
    <property type="entry name" value="TetR_C_14"/>
    <property type="match status" value="1"/>
</dbReference>
<dbReference type="Pfam" id="PF00440">
    <property type="entry name" value="TetR_N"/>
    <property type="match status" value="1"/>
</dbReference>
<feature type="DNA-binding region" description="H-T-H motif" evidence="4">
    <location>
        <begin position="31"/>
        <end position="50"/>
    </location>
</feature>
<reference evidence="6 7" key="1">
    <citation type="submission" date="2012-08" db="EMBL/GenBank/DDBJ databases">
        <title>Whole genome shotgun sequence of Gordonia rhizosphera NBRC 16068.</title>
        <authorList>
            <person name="Takarada H."/>
            <person name="Isaki S."/>
            <person name="Hosoyama A."/>
            <person name="Tsuchikane K."/>
            <person name="Katsumata H."/>
            <person name="Baba S."/>
            <person name="Ohji S."/>
            <person name="Yamazaki S."/>
            <person name="Fujita N."/>
        </authorList>
    </citation>
    <scope>NUCLEOTIDE SEQUENCE [LARGE SCALE GENOMIC DNA]</scope>
    <source>
        <strain evidence="6 7">NBRC 16068</strain>
    </source>
</reference>
<dbReference type="PRINTS" id="PR00455">
    <property type="entry name" value="HTHTETR"/>
</dbReference>
<dbReference type="Gene3D" id="1.10.10.60">
    <property type="entry name" value="Homeodomain-like"/>
    <property type="match status" value="1"/>
</dbReference>
<proteinExistence type="predicted"/>
<dbReference type="AlphaFoldDB" id="K6W961"/>
<evidence type="ECO:0000256" key="3">
    <source>
        <dbReference type="ARBA" id="ARBA00023163"/>
    </source>
</evidence>
<organism evidence="6 7">
    <name type="scientific">Gordonia rhizosphera NBRC 16068</name>
    <dbReference type="NCBI Taxonomy" id="1108045"/>
    <lineage>
        <taxon>Bacteria</taxon>
        <taxon>Bacillati</taxon>
        <taxon>Actinomycetota</taxon>
        <taxon>Actinomycetes</taxon>
        <taxon>Mycobacteriales</taxon>
        <taxon>Gordoniaceae</taxon>
        <taxon>Gordonia</taxon>
    </lineage>
</organism>
<keyword evidence="3" id="KW-0804">Transcription</keyword>